<dbReference type="RefSeq" id="XP_008045559.1">
    <property type="nucleotide sequence ID" value="XM_008047368.1"/>
</dbReference>
<sequence>RPCDANGNFLEDPHAPPPPRNDPPDFEPFADRPSFEYAELIFEKMLTSEGDIDHLLKIWKAKRILDGHDPETDPGFDSHSDLFDTIDSIPYGDTAWSAFSIQYTGPVGPDAPSWKRERYVVYLRDSLHAVENMASSADFQGSWHTRPYRQWNEQGTRVYSDVLSGHWAWKQADSIAADPATHGAMFTPVCLAADKTTASVATGHQEFHPAYLMAGNVTNDMRRAHRDAVLPIAFLPIPTAETEHDDTDEFRLFKKQIYHAALKQIFEPLRPGMTTPHIMRCPDGHYRRAIFGIGPVIADYPEQVFMSGIVQGWCPKCQALPDDLDHIGVPRFCEHTRLLRDTYDPGTLWNVFGVPFTEHFPRADIHKYGPPGGPGHATRYIRVDLIT</sequence>
<protein>
    <submittedName>
        <fullName evidence="2">Uncharacterized protein</fullName>
    </submittedName>
</protein>
<keyword evidence="3" id="KW-1185">Reference proteome</keyword>
<dbReference type="KEGG" id="tvs:TRAVEDRAFT_137240"/>
<dbReference type="OrthoDB" id="3199698at2759"/>
<dbReference type="Proteomes" id="UP000054317">
    <property type="component" value="Unassembled WGS sequence"/>
</dbReference>
<dbReference type="EMBL" id="JH711800">
    <property type="protein sequence ID" value="EIW51504.1"/>
    <property type="molecule type" value="Genomic_DNA"/>
</dbReference>
<feature type="non-terminal residue" evidence="2">
    <location>
        <position position="1"/>
    </location>
</feature>
<dbReference type="OMA" id="EERWISF"/>
<evidence type="ECO:0000256" key="1">
    <source>
        <dbReference type="SAM" id="MobiDB-lite"/>
    </source>
</evidence>
<dbReference type="Pfam" id="PF18759">
    <property type="entry name" value="Plavaka"/>
    <property type="match status" value="1"/>
</dbReference>
<evidence type="ECO:0000313" key="2">
    <source>
        <dbReference type="EMBL" id="EIW51504.1"/>
    </source>
</evidence>
<feature type="region of interest" description="Disordered" evidence="1">
    <location>
        <begin position="1"/>
        <end position="29"/>
    </location>
</feature>
<evidence type="ECO:0000313" key="3">
    <source>
        <dbReference type="Proteomes" id="UP000054317"/>
    </source>
</evidence>
<dbReference type="GeneID" id="19408961"/>
<gene>
    <name evidence="2" type="ORF">TRAVEDRAFT_137240</name>
</gene>
<reference evidence="3" key="1">
    <citation type="journal article" date="2012" name="Science">
        <title>The Paleozoic origin of enzymatic lignin decomposition reconstructed from 31 fungal genomes.</title>
        <authorList>
            <person name="Floudas D."/>
            <person name="Binder M."/>
            <person name="Riley R."/>
            <person name="Barry K."/>
            <person name="Blanchette R.A."/>
            <person name="Henrissat B."/>
            <person name="Martinez A.T."/>
            <person name="Otillar R."/>
            <person name="Spatafora J.W."/>
            <person name="Yadav J.S."/>
            <person name="Aerts A."/>
            <person name="Benoit I."/>
            <person name="Boyd A."/>
            <person name="Carlson A."/>
            <person name="Copeland A."/>
            <person name="Coutinho P.M."/>
            <person name="de Vries R.P."/>
            <person name="Ferreira P."/>
            <person name="Findley K."/>
            <person name="Foster B."/>
            <person name="Gaskell J."/>
            <person name="Glotzer D."/>
            <person name="Gorecki P."/>
            <person name="Heitman J."/>
            <person name="Hesse C."/>
            <person name="Hori C."/>
            <person name="Igarashi K."/>
            <person name="Jurgens J.A."/>
            <person name="Kallen N."/>
            <person name="Kersten P."/>
            <person name="Kohler A."/>
            <person name="Kuees U."/>
            <person name="Kumar T.K.A."/>
            <person name="Kuo A."/>
            <person name="LaButti K."/>
            <person name="Larrondo L.F."/>
            <person name="Lindquist E."/>
            <person name="Ling A."/>
            <person name="Lombard V."/>
            <person name="Lucas S."/>
            <person name="Lundell T."/>
            <person name="Martin R."/>
            <person name="McLaughlin D.J."/>
            <person name="Morgenstern I."/>
            <person name="Morin E."/>
            <person name="Murat C."/>
            <person name="Nagy L.G."/>
            <person name="Nolan M."/>
            <person name="Ohm R.A."/>
            <person name="Patyshakuliyeva A."/>
            <person name="Rokas A."/>
            <person name="Ruiz-Duenas F.J."/>
            <person name="Sabat G."/>
            <person name="Salamov A."/>
            <person name="Samejima M."/>
            <person name="Schmutz J."/>
            <person name="Slot J.C."/>
            <person name="St John F."/>
            <person name="Stenlid J."/>
            <person name="Sun H."/>
            <person name="Sun S."/>
            <person name="Syed K."/>
            <person name="Tsang A."/>
            <person name="Wiebenga A."/>
            <person name="Young D."/>
            <person name="Pisabarro A."/>
            <person name="Eastwood D.C."/>
            <person name="Martin F."/>
            <person name="Cullen D."/>
            <person name="Grigoriev I.V."/>
            <person name="Hibbett D.S."/>
        </authorList>
    </citation>
    <scope>NUCLEOTIDE SEQUENCE [LARGE SCALE GENOMIC DNA]</scope>
    <source>
        <strain evidence="3">FP-101664</strain>
    </source>
</reference>
<proteinExistence type="predicted"/>
<dbReference type="AlphaFoldDB" id="R7S962"/>
<dbReference type="InterPro" id="IPR041078">
    <property type="entry name" value="Plavaka"/>
</dbReference>
<organism evidence="2 3">
    <name type="scientific">Trametes versicolor (strain FP-101664)</name>
    <name type="common">White-rot fungus</name>
    <name type="synonym">Coriolus versicolor</name>
    <dbReference type="NCBI Taxonomy" id="717944"/>
    <lineage>
        <taxon>Eukaryota</taxon>
        <taxon>Fungi</taxon>
        <taxon>Dikarya</taxon>
        <taxon>Basidiomycota</taxon>
        <taxon>Agaricomycotina</taxon>
        <taxon>Agaricomycetes</taxon>
        <taxon>Polyporales</taxon>
        <taxon>Polyporaceae</taxon>
        <taxon>Trametes</taxon>
    </lineage>
</organism>
<name>R7S962_TRAVS</name>
<accession>R7S962</accession>